<dbReference type="Gene3D" id="1.25.40.10">
    <property type="entry name" value="Tetratricopeptide repeat domain"/>
    <property type="match status" value="2"/>
</dbReference>
<evidence type="ECO:0000256" key="1">
    <source>
        <dbReference type="ARBA" id="ARBA00022729"/>
    </source>
</evidence>
<dbReference type="InterPro" id="IPR039565">
    <property type="entry name" value="BamD-like"/>
</dbReference>
<keyword evidence="5" id="KW-1185">Reference proteome</keyword>
<feature type="signal peptide" evidence="2">
    <location>
        <begin position="1"/>
        <end position="22"/>
    </location>
</feature>
<dbReference type="RefSeq" id="WP_200585995.1">
    <property type="nucleotide sequence ID" value="NZ_JAEHFY010000012.1"/>
</dbReference>
<protein>
    <submittedName>
        <fullName evidence="4">Tetratricopeptide repeat protein</fullName>
    </submittedName>
</protein>
<sequence length="602" mass="68868">MIKRLLLSFIIAFTILFKPVMAQISNQDALANQFYNNGDYAKALTIYKNLYQSKNGSSIYYREYLNTLLKLKLYNDAEKIIQKEIKQNPIARLDLGALYQEKGDLASADKIYDGVVKEMQPDQFAINDVANAFYGTGNFDYAIKTLVEGRRLLKDNGAFAFELINLYRYKKMKEELTQEVLNLVDTQPEMLPMAKASLSKTYENNDDYNILKSLLLKKIQKNPQNTNYINLLAWQYMQQQQFDLALIQLIALDKRTNGNGGQLFSFADLLIENKAYATANKVYDYLISKGPNSTYYIASRVAILRCKNKQILEEKYTKEDILGLVADYEKLLAEFGSNAQTIFAIRQLANLKAFYLNQLDDAQQLLENAINFPNSRPETVAQIKLDLADIYILNNERWEAALLYGQVEKSFTNEELGQEAKFKNAKLSFYNGDFTWAKAQLDVLKASTSQLIANDALDLSLLIQDNLVFDTTGNALKLYAKADLLQYKNLNDQSLTTLDSIAVLYPQTDLLDDILMLKAKIYTKQKDFTKAADTYKSLISNYNQSIWADDALFQLGVLENDKLNDKTNAQKHFDQLINDYPGSLYTIEARKRFRILRGDTIN</sequence>
<evidence type="ECO:0000313" key="4">
    <source>
        <dbReference type="EMBL" id="MBK0383181.1"/>
    </source>
</evidence>
<dbReference type="EMBL" id="JAEHFY010000012">
    <property type="protein sequence ID" value="MBK0383181.1"/>
    <property type="molecule type" value="Genomic_DNA"/>
</dbReference>
<evidence type="ECO:0000256" key="2">
    <source>
        <dbReference type="SAM" id="SignalP"/>
    </source>
</evidence>
<gene>
    <name evidence="4" type="ORF">I5M32_09445</name>
</gene>
<dbReference type="InterPro" id="IPR011990">
    <property type="entry name" value="TPR-like_helical_dom_sf"/>
</dbReference>
<proteinExistence type="predicted"/>
<keyword evidence="1 2" id="KW-0732">Signal</keyword>
<dbReference type="Proteomes" id="UP000660024">
    <property type="component" value="Unassembled WGS sequence"/>
</dbReference>
<dbReference type="SUPFAM" id="SSF48452">
    <property type="entry name" value="TPR-like"/>
    <property type="match status" value="3"/>
</dbReference>
<name>A0ABS1BKB8_9SPHI</name>
<reference evidence="4 5" key="1">
    <citation type="submission" date="2020-12" db="EMBL/GenBank/DDBJ databases">
        <title>Bacterial novel species Pedobacter sp. SD-b isolated from soil.</title>
        <authorList>
            <person name="Jung H.-Y."/>
        </authorList>
    </citation>
    <scope>NUCLEOTIDE SEQUENCE [LARGE SCALE GENOMIC DNA]</scope>
    <source>
        <strain evidence="4 5">SD-b</strain>
    </source>
</reference>
<feature type="domain" description="Outer membrane lipoprotein BamD-like" evidence="3">
    <location>
        <begin position="478"/>
        <end position="597"/>
    </location>
</feature>
<evidence type="ECO:0000259" key="3">
    <source>
        <dbReference type="Pfam" id="PF13525"/>
    </source>
</evidence>
<dbReference type="Pfam" id="PF13525">
    <property type="entry name" value="YfiO"/>
    <property type="match status" value="1"/>
</dbReference>
<feature type="chain" id="PRO_5045952042" evidence="2">
    <location>
        <begin position="23"/>
        <end position="602"/>
    </location>
</feature>
<evidence type="ECO:0000313" key="5">
    <source>
        <dbReference type="Proteomes" id="UP000660024"/>
    </source>
</evidence>
<organism evidence="4 5">
    <name type="scientific">Pedobacter segetis</name>
    <dbReference type="NCBI Taxonomy" id="2793069"/>
    <lineage>
        <taxon>Bacteria</taxon>
        <taxon>Pseudomonadati</taxon>
        <taxon>Bacteroidota</taxon>
        <taxon>Sphingobacteriia</taxon>
        <taxon>Sphingobacteriales</taxon>
        <taxon>Sphingobacteriaceae</taxon>
        <taxon>Pedobacter</taxon>
    </lineage>
</organism>
<accession>A0ABS1BKB8</accession>
<comment type="caution">
    <text evidence="4">The sequence shown here is derived from an EMBL/GenBank/DDBJ whole genome shotgun (WGS) entry which is preliminary data.</text>
</comment>